<dbReference type="VEuPathDB" id="FungiDB:MMYC01_200431"/>
<keyword evidence="3" id="KW-1185">Reference proteome</keyword>
<organism evidence="2 3">
    <name type="scientific">Madurella mycetomatis</name>
    <dbReference type="NCBI Taxonomy" id="100816"/>
    <lineage>
        <taxon>Eukaryota</taxon>
        <taxon>Fungi</taxon>
        <taxon>Dikarya</taxon>
        <taxon>Ascomycota</taxon>
        <taxon>Pezizomycotina</taxon>
        <taxon>Sordariomycetes</taxon>
        <taxon>Sordariomycetidae</taxon>
        <taxon>Sordariales</taxon>
        <taxon>Sordariales incertae sedis</taxon>
        <taxon>Madurella</taxon>
    </lineage>
</organism>
<dbReference type="OrthoDB" id="2962993at2759"/>
<sequence length="62" mass="6689">MGSGSPADVEKDVPGSKVSESMELSCADLALDKRVNRKFDLRILPWIFGICSICLPSECDAS</sequence>
<evidence type="ECO:0000313" key="2">
    <source>
        <dbReference type="EMBL" id="KXX82962.1"/>
    </source>
</evidence>
<accession>A0A175WHD4</accession>
<proteinExistence type="predicted"/>
<reference evidence="2 3" key="1">
    <citation type="journal article" date="2016" name="Genome Announc.">
        <title>Genome Sequence of Madurella mycetomatis mm55, Isolated from a Human Mycetoma Case in Sudan.</title>
        <authorList>
            <person name="Smit S."/>
            <person name="Derks M.F."/>
            <person name="Bervoets S."/>
            <person name="Fahal A."/>
            <person name="van Leeuwen W."/>
            <person name="van Belkum A."/>
            <person name="van de Sande W.W."/>
        </authorList>
    </citation>
    <scope>NUCLEOTIDE SEQUENCE [LARGE SCALE GENOMIC DNA]</scope>
    <source>
        <strain evidence="3">mm55</strain>
    </source>
</reference>
<dbReference type="EMBL" id="LCTW02000005">
    <property type="protein sequence ID" value="KXX82962.1"/>
    <property type="molecule type" value="Genomic_DNA"/>
</dbReference>
<evidence type="ECO:0000313" key="3">
    <source>
        <dbReference type="Proteomes" id="UP000078237"/>
    </source>
</evidence>
<comment type="caution">
    <text evidence="2">The sequence shown here is derived from an EMBL/GenBank/DDBJ whole genome shotgun (WGS) entry which is preliminary data.</text>
</comment>
<dbReference type="AlphaFoldDB" id="A0A175WHD4"/>
<gene>
    <name evidence="2" type="ORF">MMYC01_200431</name>
</gene>
<evidence type="ECO:0000256" key="1">
    <source>
        <dbReference type="SAM" id="MobiDB-lite"/>
    </source>
</evidence>
<protein>
    <submittedName>
        <fullName evidence="2">Uncharacterized protein</fullName>
    </submittedName>
</protein>
<name>A0A175WHD4_9PEZI</name>
<feature type="region of interest" description="Disordered" evidence="1">
    <location>
        <begin position="1"/>
        <end position="21"/>
    </location>
</feature>
<dbReference type="Proteomes" id="UP000078237">
    <property type="component" value="Unassembled WGS sequence"/>
</dbReference>